<keyword evidence="3" id="KW-0904">Protein phosphatase</keyword>
<dbReference type="CDD" id="cd14498">
    <property type="entry name" value="DSP"/>
    <property type="match status" value="1"/>
</dbReference>
<dbReference type="Pfam" id="PF00782">
    <property type="entry name" value="DSPc"/>
    <property type="match status" value="1"/>
</dbReference>
<evidence type="ECO:0000259" key="4">
    <source>
        <dbReference type="PROSITE" id="PS50056"/>
    </source>
</evidence>
<dbReference type="Gene3D" id="3.90.190.10">
    <property type="entry name" value="Protein tyrosine phosphatase superfamily"/>
    <property type="match status" value="1"/>
</dbReference>
<dbReference type="AlphaFoldDB" id="A0A3B3R1Z5"/>
<evidence type="ECO:0000256" key="3">
    <source>
        <dbReference type="ARBA" id="ARBA00022912"/>
    </source>
</evidence>
<dbReference type="InterPro" id="IPR016130">
    <property type="entry name" value="Tyr_Pase_AS"/>
</dbReference>
<dbReference type="PANTHER" id="PTHR45961:SF6">
    <property type="entry name" value="IP21249P"/>
    <property type="match status" value="1"/>
</dbReference>
<dbReference type="Proteomes" id="UP000261540">
    <property type="component" value="Unplaced"/>
</dbReference>
<reference evidence="5" key="2">
    <citation type="submission" date="2025-09" db="UniProtKB">
        <authorList>
            <consortium name="Ensembl"/>
        </authorList>
    </citation>
    <scope>IDENTIFICATION</scope>
</reference>
<accession>A0A3B3R1Z5</accession>
<evidence type="ECO:0000313" key="5">
    <source>
        <dbReference type="Ensembl" id="ENSPKIP00000012782.1"/>
    </source>
</evidence>
<proteinExistence type="inferred from homology"/>
<organism evidence="5 6">
    <name type="scientific">Paramormyrops kingsleyae</name>
    <dbReference type="NCBI Taxonomy" id="1676925"/>
    <lineage>
        <taxon>Eukaryota</taxon>
        <taxon>Metazoa</taxon>
        <taxon>Chordata</taxon>
        <taxon>Craniata</taxon>
        <taxon>Vertebrata</taxon>
        <taxon>Euteleostomi</taxon>
        <taxon>Actinopterygii</taxon>
        <taxon>Neopterygii</taxon>
        <taxon>Teleostei</taxon>
        <taxon>Osteoglossocephala</taxon>
        <taxon>Osteoglossomorpha</taxon>
        <taxon>Osteoglossiformes</taxon>
        <taxon>Mormyridae</taxon>
        <taxon>Paramormyrops</taxon>
    </lineage>
</organism>
<reference evidence="5" key="1">
    <citation type="submission" date="2025-08" db="UniProtKB">
        <authorList>
            <consortium name="Ensembl"/>
        </authorList>
    </citation>
    <scope>IDENTIFICATION</scope>
</reference>
<dbReference type="InterPro" id="IPR052103">
    <property type="entry name" value="Dual_spec_Phospatases"/>
</dbReference>
<dbReference type="SUPFAM" id="SSF52799">
    <property type="entry name" value="(Phosphotyrosine protein) phosphatases II"/>
    <property type="match status" value="1"/>
</dbReference>
<dbReference type="PROSITE" id="PS51257">
    <property type="entry name" value="PROKAR_LIPOPROTEIN"/>
    <property type="match status" value="1"/>
</dbReference>
<evidence type="ECO:0000313" key="6">
    <source>
        <dbReference type="Proteomes" id="UP000261540"/>
    </source>
</evidence>
<dbReference type="InterPro" id="IPR029021">
    <property type="entry name" value="Prot-tyrosine_phosphatase-like"/>
</dbReference>
<name>A0A3B3R1Z5_9TELE</name>
<evidence type="ECO:0000256" key="2">
    <source>
        <dbReference type="ARBA" id="ARBA00022801"/>
    </source>
</evidence>
<dbReference type="InterPro" id="IPR000340">
    <property type="entry name" value="Dual-sp_phosphatase_cat-dom"/>
</dbReference>
<keyword evidence="2" id="KW-0378">Hydrolase</keyword>
<keyword evidence="6" id="KW-1185">Reference proteome</keyword>
<dbReference type="PROSITE" id="PS00383">
    <property type="entry name" value="TYR_PHOSPHATASE_1"/>
    <property type="match status" value="1"/>
</dbReference>
<protein>
    <recommendedName>
        <fullName evidence="4">Tyrosine specific protein phosphatases domain-containing protein</fullName>
    </recommendedName>
</protein>
<sequence length="181" mass="19986">MDPRYPTGRFLRLPAAVPLPVYSLHGTGAACPHHLSLGDPGGGAVPRLGRPGTGLPYRQDPANHSCGQCYGWLPGCLPQPAVLHCLRLRLSDDVQQDLGEELPRAEQFMAAALCSGAGWVPVHCSLGRSRSSELAIAFLMEYHQWPLRHAFQWLEERRACAVSHAEQPFERKKRCALNVFQ</sequence>
<dbReference type="GO" id="GO:0004721">
    <property type="term" value="F:phosphoprotein phosphatase activity"/>
    <property type="evidence" value="ECO:0007669"/>
    <property type="project" value="UniProtKB-KW"/>
</dbReference>
<dbReference type="PROSITE" id="PS50056">
    <property type="entry name" value="TYR_PHOSPHATASE_2"/>
    <property type="match status" value="1"/>
</dbReference>
<dbReference type="Ensembl" id="ENSPKIT00000037184.1">
    <property type="protein sequence ID" value="ENSPKIP00000012782.1"/>
    <property type="gene ID" value="ENSPKIG00000000462.1"/>
</dbReference>
<feature type="domain" description="Tyrosine specific protein phosphatases" evidence="4">
    <location>
        <begin position="100"/>
        <end position="169"/>
    </location>
</feature>
<dbReference type="PANTHER" id="PTHR45961">
    <property type="entry name" value="IP21249P"/>
    <property type="match status" value="1"/>
</dbReference>
<comment type="similarity">
    <text evidence="1">Belongs to the protein-tyrosine phosphatase family. Non-receptor class dual specificity subfamily.</text>
</comment>
<evidence type="ECO:0000256" key="1">
    <source>
        <dbReference type="ARBA" id="ARBA00008601"/>
    </source>
</evidence>
<dbReference type="InterPro" id="IPR000387">
    <property type="entry name" value="Tyr_Pase_dom"/>
</dbReference>
<dbReference type="STRING" id="1676925.ENSPKIP00000012782"/>